<proteinExistence type="predicted"/>
<evidence type="ECO:0000259" key="3">
    <source>
        <dbReference type="PROSITE" id="PS51186"/>
    </source>
</evidence>
<protein>
    <submittedName>
        <fullName evidence="4">GNAT family N-acetyltransferase</fullName>
    </submittedName>
</protein>
<keyword evidence="5" id="KW-1185">Reference proteome</keyword>
<dbReference type="InterPro" id="IPR016181">
    <property type="entry name" value="Acyl_CoA_acyltransferase"/>
</dbReference>
<dbReference type="PANTHER" id="PTHR10545">
    <property type="entry name" value="DIAMINE N-ACETYLTRANSFERASE"/>
    <property type="match status" value="1"/>
</dbReference>
<name>A0A3Q9ICN9_9BACL</name>
<dbReference type="CDD" id="cd04301">
    <property type="entry name" value="NAT_SF"/>
    <property type="match status" value="1"/>
</dbReference>
<dbReference type="InterPro" id="IPR051016">
    <property type="entry name" value="Diverse_Substrate_AcTransf"/>
</dbReference>
<evidence type="ECO:0000313" key="5">
    <source>
        <dbReference type="Proteomes" id="UP000270678"/>
    </source>
</evidence>
<dbReference type="KEGG" id="plut:EI981_12475"/>
<dbReference type="PROSITE" id="PS51186">
    <property type="entry name" value="GNAT"/>
    <property type="match status" value="1"/>
</dbReference>
<evidence type="ECO:0000256" key="1">
    <source>
        <dbReference type="ARBA" id="ARBA00022679"/>
    </source>
</evidence>
<evidence type="ECO:0000313" key="4">
    <source>
        <dbReference type="EMBL" id="AZS15199.1"/>
    </source>
</evidence>
<dbReference type="EMBL" id="CP034346">
    <property type="protein sequence ID" value="AZS15199.1"/>
    <property type="molecule type" value="Genomic_DNA"/>
</dbReference>
<dbReference type="RefSeq" id="WP_126998580.1">
    <property type="nucleotide sequence ID" value="NZ_CP034346.1"/>
</dbReference>
<dbReference type="PANTHER" id="PTHR10545:SF29">
    <property type="entry name" value="GH14572P-RELATED"/>
    <property type="match status" value="1"/>
</dbReference>
<dbReference type="Pfam" id="PF00583">
    <property type="entry name" value="Acetyltransf_1"/>
    <property type="match status" value="1"/>
</dbReference>
<accession>A0A3Q9ICN9</accession>
<gene>
    <name evidence="4" type="ORF">EI981_12475</name>
</gene>
<keyword evidence="2" id="KW-0012">Acyltransferase</keyword>
<evidence type="ECO:0000256" key="2">
    <source>
        <dbReference type="ARBA" id="ARBA00023315"/>
    </source>
</evidence>
<dbReference type="GO" id="GO:0008080">
    <property type="term" value="F:N-acetyltransferase activity"/>
    <property type="evidence" value="ECO:0007669"/>
    <property type="project" value="UniProtKB-ARBA"/>
</dbReference>
<keyword evidence="1 4" id="KW-0808">Transferase</keyword>
<dbReference type="AlphaFoldDB" id="A0A3Q9ICN9"/>
<sequence length="174" mass="19897">MDTKYSVAQATHQDLDDLVLLFDLYRVFYQQPSNLEGARAFLFERFNHAESVIFIARNASNGQAAGFAQLYPTFSSISMQRSWVLNDLYVREESRREGVGELLLKHVKEFAVLTKAKGIALSTALNNIKAQSLYEKEGYVKDNEFYNYFLTLEQNGLKAKSHLEKSKKRAGAKR</sequence>
<dbReference type="OrthoDB" id="9792929at2"/>
<feature type="domain" description="N-acetyltransferase" evidence="3">
    <location>
        <begin position="5"/>
        <end position="170"/>
    </location>
</feature>
<dbReference type="InterPro" id="IPR000182">
    <property type="entry name" value="GNAT_dom"/>
</dbReference>
<reference evidence="5" key="1">
    <citation type="submission" date="2018-12" db="EMBL/GenBank/DDBJ databases">
        <title>Complete genome sequence of Paenibacillus sp. MBLB1234.</title>
        <authorList>
            <person name="Nam Y.-D."/>
            <person name="Kang J."/>
            <person name="Chung W.-H."/>
            <person name="Park Y.S."/>
        </authorList>
    </citation>
    <scope>NUCLEOTIDE SEQUENCE [LARGE SCALE GENOMIC DNA]</scope>
    <source>
        <strain evidence="5">MBLB1234</strain>
    </source>
</reference>
<dbReference type="Proteomes" id="UP000270678">
    <property type="component" value="Chromosome"/>
</dbReference>
<organism evidence="4 5">
    <name type="scientific">Paenibacillus lutimineralis</name>
    <dbReference type="NCBI Taxonomy" id="2707005"/>
    <lineage>
        <taxon>Bacteria</taxon>
        <taxon>Bacillati</taxon>
        <taxon>Bacillota</taxon>
        <taxon>Bacilli</taxon>
        <taxon>Bacillales</taxon>
        <taxon>Paenibacillaceae</taxon>
        <taxon>Paenibacillus</taxon>
    </lineage>
</organism>
<dbReference type="SUPFAM" id="SSF55729">
    <property type="entry name" value="Acyl-CoA N-acyltransferases (Nat)"/>
    <property type="match status" value="1"/>
</dbReference>
<dbReference type="Gene3D" id="3.40.630.30">
    <property type="match status" value="1"/>
</dbReference>